<dbReference type="InterPro" id="IPR027417">
    <property type="entry name" value="P-loop_NTPase"/>
</dbReference>
<proteinExistence type="predicted"/>
<sequence length="235" mass="26233">MKIPPCSMEIEQVFLQLEQQECHSLCITSTNPGEGVTSLAQALTERHLLAGYRTLLVDLNLQNPSLTALSFLPEQKDESPHASHYLALTQQDNVVLSGLPTPTDKANIMEMRQPKNLKKHIAQWLTEFDKVIIDSSALSQLNADSIPAQTIAGSCDGTLMVILSGQTLQTEFKAAIETLESNKANIIGHIFNDKYQPSFKNELCREIERLRFLPHCFSTKLISIIKNNRFLSTVV</sequence>
<dbReference type="STRING" id="688.A6E04_11935"/>
<reference evidence="3 4" key="1">
    <citation type="submission" date="2016-06" db="EMBL/GenBank/DDBJ databases">
        <authorList>
            <person name="Kjaerup R.B."/>
            <person name="Dalgaard T.S."/>
            <person name="Juul-Madsen H.R."/>
        </authorList>
    </citation>
    <scope>NUCLEOTIDE SEQUENCE [LARGE SCALE GENOMIC DNA]</scope>
    <source>
        <strain evidence="3 4">1S159</strain>
    </source>
</reference>
<dbReference type="PANTHER" id="PTHR32309">
    <property type="entry name" value="TYROSINE-PROTEIN KINASE"/>
    <property type="match status" value="1"/>
</dbReference>
<keyword evidence="1" id="KW-0547">Nucleotide-binding</keyword>
<dbReference type="PANTHER" id="PTHR32309:SF31">
    <property type="entry name" value="CAPSULAR EXOPOLYSACCHARIDE FAMILY"/>
    <property type="match status" value="1"/>
</dbReference>
<dbReference type="OrthoDB" id="5812594at2"/>
<dbReference type="Proteomes" id="UP000093523">
    <property type="component" value="Unassembled WGS sequence"/>
</dbReference>
<dbReference type="RefSeq" id="WP_065611081.1">
    <property type="nucleotide sequence ID" value="NZ_CAWMPN010000009.1"/>
</dbReference>
<dbReference type="Gene3D" id="3.40.50.300">
    <property type="entry name" value="P-loop containing nucleotide triphosphate hydrolases"/>
    <property type="match status" value="1"/>
</dbReference>
<protein>
    <submittedName>
        <fullName evidence="3">Chromosome partitioning protein ParA</fullName>
    </submittedName>
</protein>
<gene>
    <name evidence="3" type="ORF">A6E04_11935</name>
</gene>
<evidence type="ECO:0000313" key="3">
    <source>
        <dbReference type="EMBL" id="OCH21247.1"/>
    </source>
</evidence>
<evidence type="ECO:0000256" key="1">
    <source>
        <dbReference type="ARBA" id="ARBA00022741"/>
    </source>
</evidence>
<accession>A0A1B9NZ17</accession>
<dbReference type="EMBL" id="MAJU01000009">
    <property type="protein sequence ID" value="OCH21247.1"/>
    <property type="molecule type" value="Genomic_DNA"/>
</dbReference>
<evidence type="ECO:0000313" key="4">
    <source>
        <dbReference type="Proteomes" id="UP000093523"/>
    </source>
</evidence>
<comment type="caution">
    <text evidence="3">The sequence shown here is derived from an EMBL/GenBank/DDBJ whole genome shotgun (WGS) entry which is preliminary data.</text>
</comment>
<keyword evidence="2" id="KW-0067">ATP-binding</keyword>
<dbReference type="InterPro" id="IPR050445">
    <property type="entry name" value="Bact_polysacc_biosynth/exp"/>
</dbReference>
<dbReference type="InterPro" id="IPR005702">
    <property type="entry name" value="Wzc-like_C"/>
</dbReference>
<dbReference type="CDD" id="cd05387">
    <property type="entry name" value="BY-kinase"/>
    <property type="match status" value="1"/>
</dbReference>
<organism evidence="3 4">
    <name type="scientific">Aliivibrio logei</name>
    <name type="common">Vibrio logei</name>
    <dbReference type="NCBI Taxonomy" id="688"/>
    <lineage>
        <taxon>Bacteria</taxon>
        <taxon>Pseudomonadati</taxon>
        <taxon>Pseudomonadota</taxon>
        <taxon>Gammaproteobacteria</taxon>
        <taxon>Vibrionales</taxon>
        <taxon>Vibrionaceae</taxon>
        <taxon>Aliivibrio</taxon>
    </lineage>
</organism>
<name>A0A1B9NZ17_ALILO</name>
<dbReference type="AlphaFoldDB" id="A0A1B9NZ17"/>
<evidence type="ECO:0000256" key="2">
    <source>
        <dbReference type="ARBA" id="ARBA00022840"/>
    </source>
</evidence>
<dbReference type="SUPFAM" id="SSF52540">
    <property type="entry name" value="P-loop containing nucleoside triphosphate hydrolases"/>
    <property type="match status" value="1"/>
</dbReference>